<dbReference type="EMBL" id="DTHO01000022">
    <property type="protein sequence ID" value="HGG99381.1"/>
    <property type="molecule type" value="Genomic_DNA"/>
</dbReference>
<comment type="function">
    <text evidence="2">Decarboxylates L-threonine-O-3-phosphate to yield (R)-1-amino-2-propanol O-2-phosphate, the precursor for the linkage between the nucleotide loop and the corrin ring in cobalamin.</text>
</comment>
<evidence type="ECO:0000256" key="8">
    <source>
        <dbReference type="ARBA" id="ARBA00022898"/>
    </source>
</evidence>
<dbReference type="InterPro" id="IPR015421">
    <property type="entry name" value="PyrdxlP-dep_Trfase_major"/>
</dbReference>
<evidence type="ECO:0000256" key="6">
    <source>
        <dbReference type="ARBA" id="ARBA00022576"/>
    </source>
</evidence>
<dbReference type="NCBIfam" id="TIGR01140">
    <property type="entry name" value="L_thr_O3P_dcar"/>
    <property type="match status" value="1"/>
</dbReference>
<evidence type="ECO:0000256" key="5">
    <source>
        <dbReference type="ARBA" id="ARBA00022573"/>
    </source>
</evidence>
<reference evidence="12" key="1">
    <citation type="journal article" date="2020" name="mSystems">
        <title>Genome- and Community-Level Interaction Insights into Carbon Utilization and Element Cycling Functions of Hydrothermarchaeota in Hydrothermal Sediment.</title>
        <authorList>
            <person name="Zhou Z."/>
            <person name="Liu Y."/>
            <person name="Xu W."/>
            <person name="Pan J."/>
            <person name="Luo Z.H."/>
            <person name="Li M."/>
        </authorList>
    </citation>
    <scope>NUCLEOTIDE SEQUENCE [LARGE SCALE GENOMIC DNA]</scope>
    <source>
        <strain evidence="12">SpSt-788</strain>
    </source>
</reference>
<evidence type="ECO:0000256" key="3">
    <source>
        <dbReference type="ARBA" id="ARBA00004953"/>
    </source>
</evidence>
<feature type="domain" description="Aminotransferase class I/classII large" evidence="11">
    <location>
        <begin position="20"/>
        <end position="336"/>
    </location>
</feature>
<evidence type="ECO:0000256" key="2">
    <source>
        <dbReference type="ARBA" id="ARBA00003444"/>
    </source>
</evidence>
<dbReference type="PANTHER" id="PTHR42885:SF2">
    <property type="entry name" value="HISTIDINOL-PHOSPHATE AMINOTRANSFERASE"/>
    <property type="match status" value="1"/>
</dbReference>
<comment type="catalytic activity">
    <reaction evidence="10">
        <text>O-phospho-L-threonine + H(+) = (R)-1-aminopropan-2-yl phosphate + CO2</text>
        <dbReference type="Rhea" id="RHEA:11492"/>
        <dbReference type="ChEBI" id="CHEBI:15378"/>
        <dbReference type="ChEBI" id="CHEBI:16526"/>
        <dbReference type="ChEBI" id="CHEBI:58563"/>
        <dbReference type="ChEBI" id="CHEBI:58675"/>
        <dbReference type="EC" id="4.1.1.81"/>
    </reaction>
</comment>
<evidence type="ECO:0000256" key="1">
    <source>
        <dbReference type="ARBA" id="ARBA00001933"/>
    </source>
</evidence>
<dbReference type="UniPathway" id="UPA00148"/>
<gene>
    <name evidence="12" type="ORF">ENV75_02880</name>
</gene>
<dbReference type="InterPro" id="IPR015424">
    <property type="entry name" value="PyrdxlP-dep_Trfase"/>
</dbReference>
<keyword evidence="8" id="KW-0663">Pyridoxal phosphate</keyword>
<dbReference type="GO" id="GO:0009236">
    <property type="term" value="P:cobalamin biosynthetic process"/>
    <property type="evidence" value="ECO:0007669"/>
    <property type="project" value="UniProtKB-UniPathway"/>
</dbReference>
<dbReference type="InterPro" id="IPR005860">
    <property type="entry name" value="CobD"/>
</dbReference>
<dbReference type="SUPFAM" id="SSF53383">
    <property type="entry name" value="PLP-dependent transferases"/>
    <property type="match status" value="1"/>
</dbReference>
<dbReference type="CDD" id="cd00609">
    <property type="entry name" value="AAT_like"/>
    <property type="match status" value="1"/>
</dbReference>
<organism evidence="12">
    <name type="scientific">Thermodesulfovibrio aggregans</name>
    <dbReference type="NCBI Taxonomy" id="86166"/>
    <lineage>
        <taxon>Bacteria</taxon>
        <taxon>Pseudomonadati</taxon>
        <taxon>Nitrospirota</taxon>
        <taxon>Thermodesulfovibrionia</taxon>
        <taxon>Thermodesulfovibrionales</taxon>
        <taxon>Thermodesulfovibrionaceae</taxon>
        <taxon>Thermodesulfovibrio</taxon>
    </lineage>
</organism>
<evidence type="ECO:0000256" key="10">
    <source>
        <dbReference type="ARBA" id="ARBA00048531"/>
    </source>
</evidence>
<dbReference type="AlphaFoldDB" id="A0A7C4AJ79"/>
<evidence type="ECO:0000256" key="7">
    <source>
        <dbReference type="ARBA" id="ARBA00022679"/>
    </source>
</evidence>
<proteinExistence type="predicted"/>
<keyword evidence="5" id="KW-0169">Cobalamin biosynthesis</keyword>
<dbReference type="Gene3D" id="3.40.640.10">
    <property type="entry name" value="Type I PLP-dependent aspartate aminotransferase-like (Major domain)"/>
    <property type="match status" value="1"/>
</dbReference>
<dbReference type="GO" id="GO:0008483">
    <property type="term" value="F:transaminase activity"/>
    <property type="evidence" value="ECO:0007669"/>
    <property type="project" value="UniProtKB-KW"/>
</dbReference>
<name>A0A7C4AJ79_9BACT</name>
<dbReference type="Gene3D" id="3.90.1150.10">
    <property type="entry name" value="Aspartate Aminotransferase, domain 1"/>
    <property type="match status" value="1"/>
</dbReference>
<keyword evidence="12" id="KW-0456">Lyase</keyword>
<comment type="caution">
    <text evidence="12">The sequence shown here is derived from an EMBL/GenBank/DDBJ whole genome shotgun (WGS) entry which is preliminary data.</text>
</comment>
<evidence type="ECO:0000256" key="4">
    <source>
        <dbReference type="ARBA" id="ARBA00012285"/>
    </source>
</evidence>
<keyword evidence="6" id="KW-0032">Aminotransferase</keyword>
<comment type="pathway">
    <text evidence="3">Cofactor biosynthesis; adenosylcobalamin biosynthesis.</text>
</comment>
<accession>A0A7C4AJ79</accession>
<sequence length="346" mass="40538">MIHGGDIYTASEVTGKALPEIIDMSSSVNPLPLPERIKRKIIEKIPLLHKYPDTEARAFIRALSNLYGIPSENIICGNGSTELIYLTVKSLKPESVLILEPTFTEYERACRINEIKDIERIFTLNKEKIFELLRKAMQERKYEMVFICNPNNPTGWLIDNEEILKVASFYEKTIFLIDEAFIDFVPDKTLLRYSISSNIIVLRSLTKFYGLAGLRFGYAVASSEVIEKIKNYRQPWSINSLAQWIAEEIIRDEDFKKQSYEFFKKEKDFFEYSLNKLKLKYFPSVANFYLIEILEKGLFQYMLERGILVRECSDFYGVNENFIRVSVKNRAENETFFNELKRFLRS</sequence>
<dbReference type="GO" id="GO:0030170">
    <property type="term" value="F:pyridoxal phosphate binding"/>
    <property type="evidence" value="ECO:0007669"/>
    <property type="project" value="InterPro"/>
</dbReference>
<comment type="cofactor">
    <cofactor evidence="1">
        <name>pyridoxal 5'-phosphate</name>
        <dbReference type="ChEBI" id="CHEBI:597326"/>
    </cofactor>
</comment>
<evidence type="ECO:0000256" key="9">
    <source>
        <dbReference type="ARBA" id="ARBA00029996"/>
    </source>
</evidence>
<dbReference type="PANTHER" id="PTHR42885">
    <property type="entry name" value="HISTIDINOL-PHOSPHATE AMINOTRANSFERASE-RELATED"/>
    <property type="match status" value="1"/>
</dbReference>
<dbReference type="InterPro" id="IPR004839">
    <property type="entry name" value="Aminotransferase_I/II_large"/>
</dbReference>
<dbReference type="Pfam" id="PF00155">
    <property type="entry name" value="Aminotran_1_2"/>
    <property type="match status" value="1"/>
</dbReference>
<dbReference type="EC" id="4.1.1.81" evidence="4"/>
<dbReference type="InterPro" id="IPR015422">
    <property type="entry name" value="PyrdxlP-dep_Trfase_small"/>
</dbReference>
<evidence type="ECO:0000259" key="11">
    <source>
        <dbReference type="Pfam" id="PF00155"/>
    </source>
</evidence>
<keyword evidence="7" id="KW-0808">Transferase</keyword>
<dbReference type="GO" id="GO:0048472">
    <property type="term" value="F:threonine-phosphate decarboxylase activity"/>
    <property type="evidence" value="ECO:0007669"/>
    <property type="project" value="UniProtKB-EC"/>
</dbReference>
<protein>
    <recommendedName>
        <fullName evidence="4">threonine-phosphate decarboxylase</fullName>
        <ecNumber evidence="4">4.1.1.81</ecNumber>
    </recommendedName>
    <alternativeName>
        <fullName evidence="9">L-threonine-O-3-phosphate decarboxylase</fullName>
    </alternativeName>
</protein>
<evidence type="ECO:0000313" key="12">
    <source>
        <dbReference type="EMBL" id="HGG99381.1"/>
    </source>
</evidence>